<dbReference type="InterPro" id="IPR028362">
    <property type="entry name" value="AlgI"/>
</dbReference>
<evidence type="ECO:0000313" key="12">
    <source>
        <dbReference type="Proteomes" id="UP000323720"/>
    </source>
</evidence>
<comment type="caution">
    <text evidence="11">The sequence shown here is derived from an EMBL/GenBank/DDBJ whole genome shotgun (WGS) entry which is preliminary data.</text>
</comment>
<evidence type="ECO:0000313" key="11">
    <source>
        <dbReference type="EMBL" id="TYB78353.1"/>
    </source>
</evidence>
<dbReference type="InterPro" id="IPR004299">
    <property type="entry name" value="MBOAT_fam"/>
</dbReference>
<proteinExistence type="inferred from homology"/>
<gene>
    <name evidence="11" type="ORF">ES674_00815</name>
</gene>
<keyword evidence="8 9" id="KW-0012">Acyltransferase</keyword>
<dbReference type="PANTHER" id="PTHR13285:SF23">
    <property type="entry name" value="TEICHOIC ACID D-ALANYLTRANSFERASE"/>
    <property type="match status" value="1"/>
</dbReference>
<organism evidence="11 12">
    <name type="scientific">Bizionia myxarmorum</name>
    <dbReference type="NCBI Taxonomy" id="291186"/>
    <lineage>
        <taxon>Bacteria</taxon>
        <taxon>Pseudomonadati</taxon>
        <taxon>Bacteroidota</taxon>
        <taxon>Flavobacteriia</taxon>
        <taxon>Flavobacteriales</taxon>
        <taxon>Flavobacteriaceae</taxon>
        <taxon>Bizionia</taxon>
    </lineage>
</organism>
<feature type="transmembrane region" description="Helical" evidence="10">
    <location>
        <begin position="190"/>
        <end position="212"/>
    </location>
</feature>
<dbReference type="GO" id="GO:0016746">
    <property type="term" value="F:acyltransferase activity"/>
    <property type="evidence" value="ECO:0007669"/>
    <property type="project" value="UniProtKB-KW"/>
</dbReference>
<dbReference type="RefSeq" id="WP_148402091.1">
    <property type="nucleotide sequence ID" value="NZ_VSKK01000001.1"/>
</dbReference>
<feature type="transmembrane region" description="Helical" evidence="10">
    <location>
        <begin position="224"/>
        <end position="244"/>
    </location>
</feature>
<evidence type="ECO:0000256" key="4">
    <source>
        <dbReference type="ARBA" id="ARBA00022679"/>
    </source>
</evidence>
<evidence type="ECO:0000256" key="10">
    <source>
        <dbReference type="SAM" id="Phobius"/>
    </source>
</evidence>
<reference evidence="11 12" key="1">
    <citation type="submission" date="2019-08" db="EMBL/GenBank/DDBJ databases">
        <title>Genomes of Antarctic Bizionia species.</title>
        <authorList>
            <person name="Bowman J.P."/>
        </authorList>
    </citation>
    <scope>NUCLEOTIDE SEQUENCE [LARGE SCALE GENOMIC DNA]</scope>
    <source>
        <strain evidence="11 12">ADA-4</strain>
    </source>
</reference>
<comment type="subcellular location">
    <subcellularLocation>
        <location evidence="1">Cell membrane</location>
        <topology evidence="1">Multi-pass membrane protein</topology>
    </subcellularLocation>
</comment>
<evidence type="ECO:0000256" key="9">
    <source>
        <dbReference type="PIRNR" id="PIRNR016636"/>
    </source>
</evidence>
<evidence type="ECO:0000256" key="7">
    <source>
        <dbReference type="ARBA" id="ARBA00023136"/>
    </source>
</evidence>
<feature type="transmembrane region" description="Helical" evidence="10">
    <location>
        <begin position="117"/>
        <end position="139"/>
    </location>
</feature>
<feature type="transmembrane region" description="Helical" evidence="10">
    <location>
        <begin position="78"/>
        <end position="96"/>
    </location>
</feature>
<dbReference type="GO" id="GO:0042121">
    <property type="term" value="P:alginic acid biosynthetic process"/>
    <property type="evidence" value="ECO:0007669"/>
    <property type="project" value="InterPro"/>
</dbReference>
<feature type="transmembrane region" description="Helical" evidence="10">
    <location>
        <begin position="31"/>
        <end position="58"/>
    </location>
</feature>
<evidence type="ECO:0000256" key="2">
    <source>
        <dbReference type="ARBA" id="ARBA00010323"/>
    </source>
</evidence>
<evidence type="ECO:0000256" key="5">
    <source>
        <dbReference type="ARBA" id="ARBA00022692"/>
    </source>
</evidence>
<sequence>MLFNSFEFLVFFPIVFIIYWLLNNDLQKQNILLLVSSYIFYAWWDWRFLSLIIVSSFIDYTAGSKIFHAKTERQSKNWLLISLIANLGLLGFFKYYNFFADSFSTMMTGFGWQPNDLTLNIILPVGISFYTFQTLSYTIDIYRKQFEPTKNMVSFFTYIAFFPQLVAGPIERASNLLPQIEKKRILKKEWFNEGLIQILVGLFRKIVIADTIGAYVDTVYSDVGIYNSTTIVVATFLYAFQIYFDFAGYSDIAIGTAKLMGFKFNQNFNLPYFSISLTEFWRKWHMSLSFWLRDYLYISLGGNRKGIKITYRNLMLTMLLGGLWHGSSWNFVIWGGIHGLILSIEKFIKTYQTSYLWKKFSFLGYPITFGVVLFSWIFFRAQDLNSAMLAIKKICQFNFSAPFIGDINLIITSALVLSLGIGFDFFLFRKKIDLENLAARFSILKVAVLASVIIVLINLFYSTSNNFIYFQF</sequence>
<feature type="transmembrane region" description="Helical" evidence="10">
    <location>
        <begin position="6"/>
        <end position="22"/>
    </location>
</feature>
<dbReference type="Proteomes" id="UP000323720">
    <property type="component" value="Unassembled WGS sequence"/>
</dbReference>
<keyword evidence="12" id="KW-1185">Reference proteome</keyword>
<accession>A0A5D0RAH2</accession>
<keyword evidence="3 9" id="KW-1003">Cell membrane</keyword>
<keyword evidence="5 10" id="KW-0812">Transmembrane</keyword>
<dbReference type="OrthoDB" id="9805788at2"/>
<comment type="similarity">
    <text evidence="2 9">Belongs to the membrane-bound acyltransferase family.</text>
</comment>
<evidence type="ECO:0000256" key="8">
    <source>
        <dbReference type="ARBA" id="ARBA00023315"/>
    </source>
</evidence>
<name>A0A5D0RAH2_9FLAO</name>
<evidence type="ECO:0000256" key="6">
    <source>
        <dbReference type="ARBA" id="ARBA00022989"/>
    </source>
</evidence>
<protein>
    <submittedName>
        <fullName evidence="11">MBOAT family protein</fullName>
    </submittedName>
</protein>
<dbReference type="PIRSF" id="PIRSF500217">
    <property type="entry name" value="AlgI"/>
    <property type="match status" value="1"/>
</dbReference>
<feature type="transmembrane region" description="Helical" evidence="10">
    <location>
        <begin position="439"/>
        <end position="461"/>
    </location>
</feature>
<dbReference type="PIRSF" id="PIRSF016636">
    <property type="entry name" value="AlgI_DltB"/>
    <property type="match status" value="1"/>
</dbReference>
<feature type="transmembrane region" description="Helical" evidence="10">
    <location>
        <begin position="407"/>
        <end position="427"/>
    </location>
</feature>
<evidence type="ECO:0000256" key="3">
    <source>
        <dbReference type="ARBA" id="ARBA00022475"/>
    </source>
</evidence>
<feature type="transmembrane region" description="Helical" evidence="10">
    <location>
        <begin position="151"/>
        <end position="170"/>
    </location>
</feature>
<dbReference type="InterPro" id="IPR051085">
    <property type="entry name" value="MB_O-acyltransferase"/>
</dbReference>
<dbReference type="EMBL" id="VSKK01000001">
    <property type="protein sequence ID" value="TYB78353.1"/>
    <property type="molecule type" value="Genomic_DNA"/>
</dbReference>
<dbReference type="GO" id="GO:0005886">
    <property type="term" value="C:plasma membrane"/>
    <property type="evidence" value="ECO:0007669"/>
    <property type="project" value="UniProtKB-SubCell"/>
</dbReference>
<dbReference type="AlphaFoldDB" id="A0A5D0RAH2"/>
<keyword evidence="4 9" id="KW-0808">Transferase</keyword>
<feature type="transmembrane region" description="Helical" evidence="10">
    <location>
        <begin position="331"/>
        <end position="348"/>
    </location>
</feature>
<evidence type="ECO:0000256" key="1">
    <source>
        <dbReference type="ARBA" id="ARBA00004651"/>
    </source>
</evidence>
<dbReference type="Pfam" id="PF03062">
    <property type="entry name" value="MBOAT"/>
    <property type="match status" value="1"/>
</dbReference>
<keyword evidence="6 10" id="KW-1133">Transmembrane helix</keyword>
<feature type="transmembrane region" description="Helical" evidence="10">
    <location>
        <begin position="360"/>
        <end position="379"/>
    </location>
</feature>
<keyword evidence="7 9" id="KW-0472">Membrane</keyword>
<dbReference type="InterPro" id="IPR024194">
    <property type="entry name" value="Ac/AlaTfrase_AlgI/DltB"/>
</dbReference>
<dbReference type="PANTHER" id="PTHR13285">
    <property type="entry name" value="ACYLTRANSFERASE"/>
    <property type="match status" value="1"/>
</dbReference>